<proteinExistence type="predicted"/>
<reference evidence="2" key="2">
    <citation type="submission" date="2015-01" db="EMBL/GenBank/DDBJ databases">
        <title>Evolutionary Origins and Diversification of the Mycorrhizal Mutualists.</title>
        <authorList>
            <consortium name="DOE Joint Genome Institute"/>
            <consortium name="Mycorrhizal Genomics Consortium"/>
            <person name="Kohler A."/>
            <person name="Kuo A."/>
            <person name="Nagy L.G."/>
            <person name="Floudas D."/>
            <person name="Copeland A."/>
            <person name="Barry K.W."/>
            <person name="Cichocki N."/>
            <person name="Veneault-Fourrey C."/>
            <person name="LaButti K."/>
            <person name="Lindquist E.A."/>
            <person name="Lipzen A."/>
            <person name="Lundell T."/>
            <person name="Morin E."/>
            <person name="Murat C."/>
            <person name="Riley R."/>
            <person name="Ohm R."/>
            <person name="Sun H."/>
            <person name="Tunlid A."/>
            <person name="Henrissat B."/>
            <person name="Grigoriev I.V."/>
            <person name="Hibbett D.S."/>
            <person name="Martin F."/>
        </authorList>
    </citation>
    <scope>NUCLEOTIDE SEQUENCE [LARGE SCALE GENOMIC DNA]</scope>
    <source>
        <strain evidence="2">Foug A</strain>
    </source>
</reference>
<keyword evidence="2" id="KW-1185">Reference proteome</keyword>
<dbReference type="EMBL" id="KN822040">
    <property type="protein sequence ID" value="KIM62711.1"/>
    <property type="molecule type" value="Genomic_DNA"/>
</dbReference>
<organism evidence="1 2">
    <name type="scientific">Scleroderma citrinum Foug A</name>
    <dbReference type="NCBI Taxonomy" id="1036808"/>
    <lineage>
        <taxon>Eukaryota</taxon>
        <taxon>Fungi</taxon>
        <taxon>Dikarya</taxon>
        <taxon>Basidiomycota</taxon>
        <taxon>Agaricomycotina</taxon>
        <taxon>Agaricomycetes</taxon>
        <taxon>Agaricomycetidae</taxon>
        <taxon>Boletales</taxon>
        <taxon>Sclerodermatineae</taxon>
        <taxon>Sclerodermataceae</taxon>
        <taxon>Scleroderma</taxon>
    </lineage>
</organism>
<reference evidence="1 2" key="1">
    <citation type="submission" date="2014-04" db="EMBL/GenBank/DDBJ databases">
        <authorList>
            <consortium name="DOE Joint Genome Institute"/>
            <person name="Kuo A."/>
            <person name="Kohler A."/>
            <person name="Nagy L.G."/>
            <person name="Floudas D."/>
            <person name="Copeland A."/>
            <person name="Barry K.W."/>
            <person name="Cichocki N."/>
            <person name="Veneault-Fourrey C."/>
            <person name="LaButti K."/>
            <person name="Lindquist E.A."/>
            <person name="Lipzen A."/>
            <person name="Lundell T."/>
            <person name="Morin E."/>
            <person name="Murat C."/>
            <person name="Sun H."/>
            <person name="Tunlid A."/>
            <person name="Henrissat B."/>
            <person name="Grigoriev I.V."/>
            <person name="Hibbett D.S."/>
            <person name="Martin F."/>
            <person name="Nordberg H.P."/>
            <person name="Cantor M.N."/>
            <person name="Hua S.X."/>
        </authorList>
    </citation>
    <scope>NUCLEOTIDE SEQUENCE [LARGE SCALE GENOMIC DNA]</scope>
    <source>
        <strain evidence="1 2">Foug A</strain>
    </source>
</reference>
<gene>
    <name evidence="1" type="ORF">SCLCIDRAFT_1214818</name>
</gene>
<dbReference type="InParanoid" id="A0A0C3E3W2"/>
<dbReference type="Proteomes" id="UP000053989">
    <property type="component" value="Unassembled WGS sequence"/>
</dbReference>
<evidence type="ECO:0000313" key="2">
    <source>
        <dbReference type="Proteomes" id="UP000053989"/>
    </source>
</evidence>
<dbReference type="HOGENOM" id="CLU_2723677_0_0_1"/>
<sequence length="72" mass="7435">MGLTLCDRVVPYLHLVCGAIACLPLSVQSIARQGVCTISSPSVFAMSSDGLSPVSSALLVSCSRALLVSIRL</sequence>
<name>A0A0C3E3W2_9AGAM</name>
<accession>A0A0C3E3W2</accession>
<protein>
    <submittedName>
        <fullName evidence="1">Uncharacterized protein</fullName>
    </submittedName>
</protein>
<dbReference type="AlphaFoldDB" id="A0A0C3E3W2"/>
<evidence type="ECO:0000313" key="1">
    <source>
        <dbReference type="EMBL" id="KIM62711.1"/>
    </source>
</evidence>